<keyword evidence="3" id="KW-1185">Reference proteome</keyword>
<accession>A0ABP1QA56</accession>
<protein>
    <submittedName>
        <fullName evidence="2">Uncharacterized protein</fullName>
    </submittedName>
</protein>
<proteinExistence type="predicted"/>
<feature type="compositionally biased region" description="Basic and acidic residues" evidence="1">
    <location>
        <begin position="178"/>
        <end position="190"/>
    </location>
</feature>
<reference evidence="2 3" key="1">
    <citation type="submission" date="2024-08" db="EMBL/GenBank/DDBJ databases">
        <authorList>
            <person name="Cucini C."/>
            <person name="Frati F."/>
        </authorList>
    </citation>
    <scope>NUCLEOTIDE SEQUENCE [LARGE SCALE GENOMIC DNA]</scope>
</reference>
<evidence type="ECO:0000256" key="1">
    <source>
        <dbReference type="SAM" id="MobiDB-lite"/>
    </source>
</evidence>
<evidence type="ECO:0000313" key="2">
    <source>
        <dbReference type="EMBL" id="CAL8088094.1"/>
    </source>
</evidence>
<evidence type="ECO:0000313" key="3">
    <source>
        <dbReference type="Proteomes" id="UP001642540"/>
    </source>
</evidence>
<gene>
    <name evidence="2" type="ORF">ODALV1_LOCUS6945</name>
</gene>
<dbReference type="Proteomes" id="UP001642540">
    <property type="component" value="Unassembled WGS sequence"/>
</dbReference>
<organism evidence="2 3">
    <name type="scientific">Orchesella dallaii</name>
    <dbReference type="NCBI Taxonomy" id="48710"/>
    <lineage>
        <taxon>Eukaryota</taxon>
        <taxon>Metazoa</taxon>
        <taxon>Ecdysozoa</taxon>
        <taxon>Arthropoda</taxon>
        <taxon>Hexapoda</taxon>
        <taxon>Collembola</taxon>
        <taxon>Entomobryomorpha</taxon>
        <taxon>Entomobryoidea</taxon>
        <taxon>Orchesellidae</taxon>
        <taxon>Orchesellinae</taxon>
        <taxon>Orchesella</taxon>
    </lineage>
</organism>
<name>A0ABP1QA56_9HEXA</name>
<feature type="compositionally biased region" description="Basic residues" evidence="1">
    <location>
        <begin position="52"/>
        <end position="77"/>
    </location>
</feature>
<feature type="compositionally biased region" description="Basic and acidic residues" evidence="1">
    <location>
        <begin position="40"/>
        <end position="51"/>
    </location>
</feature>
<feature type="compositionally biased region" description="Basic and acidic residues" evidence="1">
    <location>
        <begin position="78"/>
        <end position="89"/>
    </location>
</feature>
<feature type="region of interest" description="Disordered" evidence="1">
    <location>
        <begin position="1"/>
        <end position="233"/>
    </location>
</feature>
<comment type="caution">
    <text evidence="2">The sequence shown here is derived from an EMBL/GenBank/DDBJ whole genome shotgun (WGS) entry which is preliminary data.</text>
</comment>
<feature type="compositionally biased region" description="Basic residues" evidence="1">
    <location>
        <begin position="90"/>
        <end position="129"/>
    </location>
</feature>
<dbReference type="EMBL" id="CAXLJM020000022">
    <property type="protein sequence ID" value="CAL8088094.1"/>
    <property type="molecule type" value="Genomic_DNA"/>
</dbReference>
<feature type="compositionally biased region" description="Polar residues" evidence="1">
    <location>
        <begin position="24"/>
        <end position="38"/>
    </location>
</feature>
<sequence length="325" mass="36616">MTTKEIPEIRQGSQNEDEVKGNSAAANTLGESGTQGTVSKLKDPNVQDKKEAKLKKNHHHRHHHSGHRHNHHKHQGKNHPEGRHGSDNHSHKRHHSHHGLNHPHRFHGIKSRGGSHGKPHHRHHRHHHDSSHAQVVAGTSTLHGSRVKREEPMKMNETKEPDMNNKKSGETGASGESKSLEGNEMDDHGESSSISSESNEAGRSNMDPLDVLDVAPGPYLQQNSEEDDSEEMGRVEVAVGEPELKNWNEYVANQRSSLLANPNKKVSYILCRRHTFYGINKSRCQFRSFSCLNFLDTLQTPRIRSYHATRGPFQADGPAVQRKER</sequence>
<feature type="compositionally biased region" description="Basic and acidic residues" evidence="1">
    <location>
        <begin position="147"/>
        <end position="169"/>
    </location>
</feature>